<accession>A0A382TX24</accession>
<proteinExistence type="predicted"/>
<reference evidence="1" key="1">
    <citation type="submission" date="2018-05" db="EMBL/GenBank/DDBJ databases">
        <authorList>
            <person name="Lanie J.A."/>
            <person name="Ng W.-L."/>
            <person name="Kazmierczak K.M."/>
            <person name="Andrzejewski T.M."/>
            <person name="Davidsen T.M."/>
            <person name="Wayne K.J."/>
            <person name="Tettelin H."/>
            <person name="Glass J.I."/>
            <person name="Rusch D."/>
            <person name="Podicherti R."/>
            <person name="Tsui H.-C.T."/>
            <person name="Winkler M.E."/>
        </authorList>
    </citation>
    <scope>NUCLEOTIDE SEQUENCE</scope>
</reference>
<name>A0A382TX24_9ZZZZ</name>
<dbReference type="AlphaFoldDB" id="A0A382TX24"/>
<gene>
    <name evidence="1" type="ORF">METZ01_LOCUS378832</name>
</gene>
<dbReference type="EMBL" id="UINC01139434">
    <property type="protein sequence ID" value="SVD25978.1"/>
    <property type="molecule type" value="Genomic_DNA"/>
</dbReference>
<sequence length="52" mass="5900">MTNIFDPSRWPMYPPETFVSGDYFAFKRDDLSVSFSLSSYAIKFCASQFGSG</sequence>
<evidence type="ECO:0000313" key="1">
    <source>
        <dbReference type="EMBL" id="SVD25978.1"/>
    </source>
</evidence>
<feature type="non-terminal residue" evidence="1">
    <location>
        <position position="52"/>
    </location>
</feature>
<protein>
    <submittedName>
        <fullName evidence="1">Uncharacterized protein</fullName>
    </submittedName>
</protein>
<organism evidence="1">
    <name type="scientific">marine metagenome</name>
    <dbReference type="NCBI Taxonomy" id="408172"/>
    <lineage>
        <taxon>unclassified sequences</taxon>
        <taxon>metagenomes</taxon>
        <taxon>ecological metagenomes</taxon>
    </lineage>
</organism>